<feature type="transmembrane region" description="Helical" evidence="1">
    <location>
        <begin position="35"/>
        <end position="57"/>
    </location>
</feature>
<organism evidence="2 3">
    <name type="scientific">Vibrio cincinnatiensis DSM 19608</name>
    <dbReference type="NCBI Taxonomy" id="1123491"/>
    <lineage>
        <taxon>Bacteria</taxon>
        <taxon>Pseudomonadati</taxon>
        <taxon>Pseudomonadota</taxon>
        <taxon>Gammaproteobacteria</taxon>
        <taxon>Vibrionales</taxon>
        <taxon>Vibrionaceae</taxon>
        <taxon>Vibrio</taxon>
    </lineage>
</organism>
<dbReference type="RefSeq" id="WP_078926420.1">
    <property type="nucleotide sequence ID" value="NZ_FUXB01000009.1"/>
</dbReference>
<evidence type="ECO:0000313" key="2">
    <source>
        <dbReference type="EMBL" id="SKA00070.1"/>
    </source>
</evidence>
<name>A0A1T4Q8E2_VIBCI</name>
<keyword evidence="1" id="KW-0472">Membrane</keyword>
<evidence type="ECO:0000313" key="3">
    <source>
        <dbReference type="Proteomes" id="UP000190834"/>
    </source>
</evidence>
<keyword evidence="1" id="KW-0812">Transmembrane</keyword>
<sequence length="89" mass="10105">MLPLFFTLVFLFALGIKLAISLYGLVVLAVLLAGLSWLQVGNTVFVLICLFIAAPFLSHWKTRKWAKSVFVLCVFLPYLFNLFFFVISL</sequence>
<protein>
    <submittedName>
        <fullName evidence="2">Uncharacterized protein</fullName>
    </submittedName>
</protein>
<proteinExistence type="predicted"/>
<dbReference type="GeneID" id="70584938"/>
<accession>A0A1T4Q8E2</accession>
<dbReference type="Proteomes" id="UP000190834">
    <property type="component" value="Unassembled WGS sequence"/>
</dbReference>
<feature type="transmembrane region" description="Helical" evidence="1">
    <location>
        <begin position="69"/>
        <end position="87"/>
    </location>
</feature>
<gene>
    <name evidence="2" type="ORF">SAMN02745782_02048</name>
</gene>
<keyword evidence="1" id="KW-1133">Transmembrane helix</keyword>
<keyword evidence="3" id="KW-1185">Reference proteome</keyword>
<reference evidence="3" key="1">
    <citation type="submission" date="2017-02" db="EMBL/GenBank/DDBJ databases">
        <authorList>
            <person name="Varghese N."/>
            <person name="Submissions S."/>
        </authorList>
    </citation>
    <scope>NUCLEOTIDE SEQUENCE [LARGE SCALE GENOMIC DNA]</scope>
    <source>
        <strain evidence="3">DSM 19608</strain>
    </source>
</reference>
<evidence type="ECO:0000256" key="1">
    <source>
        <dbReference type="SAM" id="Phobius"/>
    </source>
</evidence>
<dbReference type="EMBL" id="FUXB01000009">
    <property type="protein sequence ID" value="SKA00070.1"/>
    <property type="molecule type" value="Genomic_DNA"/>
</dbReference>
<dbReference type="OrthoDB" id="9988697at2"/>
<dbReference type="AlphaFoldDB" id="A0A1T4Q8E2"/>